<dbReference type="AlphaFoldDB" id="A0A1M7G873"/>
<reference evidence="1 2" key="1">
    <citation type="submission" date="2016-11" db="EMBL/GenBank/DDBJ databases">
        <authorList>
            <person name="Jaros S."/>
            <person name="Januszkiewicz K."/>
            <person name="Wedrychowicz H."/>
        </authorList>
    </citation>
    <scope>NUCLEOTIDE SEQUENCE [LARGE SCALE GENOMIC DNA]</scope>
    <source>
        <strain evidence="1 2">Y1</strain>
    </source>
</reference>
<dbReference type="Proteomes" id="UP000184394">
    <property type="component" value="Unassembled WGS sequence"/>
</dbReference>
<organism evidence="1 2">
    <name type="scientific">Ruminococcus flavefaciens</name>
    <dbReference type="NCBI Taxonomy" id="1265"/>
    <lineage>
        <taxon>Bacteria</taxon>
        <taxon>Bacillati</taxon>
        <taxon>Bacillota</taxon>
        <taxon>Clostridia</taxon>
        <taxon>Eubacteriales</taxon>
        <taxon>Oscillospiraceae</taxon>
        <taxon>Ruminococcus</taxon>
    </lineage>
</organism>
<sequence length="170" mass="19360">MIKMTSAQAAKELKRLNELHSALLDKEQKSAVFTAAIQEDIEMARPEYSYSEMQAELQNIENKIISLKHSINQFNLSYVIPGFDMTIDQMLVYIPQLTARKKKLERMAARLPKERVNNSFSHSSNFIEYIHSNYDVTAAKNDLAETSAVLAEVQMALDLANTTVEFEVEI</sequence>
<proteinExistence type="predicted"/>
<gene>
    <name evidence="1" type="ORF">SAMN04487860_101127</name>
</gene>
<accession>A0A1M7G873</accession>
<dbReference type="Gene3D" id="6.10.320.10">
    <property type="match status" value="1"/>
</dbReference>
<evidence type="ECO:0000313" key="1">
    <source>
        <dbReference type="EMBL" id="SHM12572.1"/>
    </source>
</evidence>
<dbReference type="EMBL" id="FRCT01000001">
    <property type="protein sequence ID" value="SHM12572.1"/>
    <property type="molecule type" value="Genomic_DNA"/>
</dbReference>
<protein>
    <submittedName>
        <fullName evidence="1">Uncharacterized protein</fullName>
    </submittedName>
</protein>
<name>A0A1M7G873_RUMFL</name>
<dbReference type="RefSeq" id="WP_242939897.1">
    <property type="nucleotide sequence ID" value="NZ_FRCT01000001.1"/>
</dbReference>
<evidence type="ECO:0000313" key="2">
    <source>
        <dbReference type="Proteomes" id="UP000184394"/>
    </source>
</evidence>